<dbReference type="EMBL" id="FOAD01000001">
    <property type="protein sequence ID" value="SEK39430.1"/>
    <property type="molecule type" value="Genomic_DNA"/>
</dbReference>
<dbReference type="RefSeq" id="WP_074791532.1">
    <property type="nucleotide sequence ID" value="NZ_FOAD01000001.1"/>
</dbReference>
<dbReference type="InterPro" id="IPR055532">
    <property type="entry name" value="DUF7108_N"/>
</dbReference>
<accession>A0A1H7GS42</accession>
<feature type="region of interest" description="Disordered" evidence="1">
    <location>
        <begin position="19"/>
        <end position="39"/>
    </location>
</feature>
<feature type="domain" description="DUF7108" evidence="3">
    <location>
        <begin position="96"/>
        <end position="183"/>
    </location>
</feature>
<dbReference type="Pfam" id="PF23418">
    <property type="entry name" value="DUF7108"/>
    <property type="match status" value="1"/>
</dbReference>
<dbReference type="AlphaFoldDB" id="A0A1H7GS42"/>
<proteinExistence type="predicted"/>
<evidence type="ECO:0008006" key="6">
    <source>
        <dbReference type="Google" id="ProtNLM"/>
    </source>
</evidence>
<protein>
    <recommendedName>
        <fullName evidence="6">RnhA operon protein</fullName>
    </recommendedName>
</protein>
<evidence type="ECO:0000259" key="3">
    <source>
        <dbReference type="Pfam" id="PF23420"/>
    </source>
</evidence>
<evidence type="ECO:0000256" key="1">
    <source>
        <dbReference type="SAM" id="MobiDB-lite"/>
    </source>
</evidence>
<name>A0A1H7GS42_HALLR</name>
<dbReference type="OrthoDB" id="203809at2157"/>
<evidence type="ECO:0000313" key="4">
    <source>
        <dbReference type="EMBL" id="SEK39430.1"/>
    </source>
</evidence>
<dbReference type="Proteomes" id="UP000183894">
    <property type="component" value="Unassembled WGS sequence"/>
</dbReference>
<gene>
    <name evidence="4" type="ORF">SAMN04488691_101349</name>
</gene>
<evidence type="ECO:0000313" key="5">
    <source>
        <dbReference type="Proteomes" id="UP000183894"/>
    </source>
</evidence>
<sequence>MPESDDIPEDVQQEAERLTRLARDAVDPDERETYQSARDELVEPYGFTARVREEDDVLVLHPESWVDDEGLVHPDQIDDVDRGIERPLRGTGEDHEWSAVESHNAELVESVAEEHSPVHAANARAFADFLGNHYVRRIETAGAPEVREFVEEYYPRNAWPTDEQRSLLPESLQLLFDAAGAEVPEYN</sequence>
<feature type="domain" description="DUF7108" evidence="2">
    <location>
        <begin position="6"/>
        <end position="90"/>
    </location>
</feature>
<reference evidence="4 5" key="1">
    <citation type="submission" date="2016-10" db="EMBL/GenBank/DDBJ databases">
        <authorList>
            <person name="de Groot N.N."/>
        </authorList>
    </citation>
    <scope>NUCLEOTIDE SEQUENCE [LARGE SCALE GENOMIC DNA]</scope>
    <source>
        <strain evidence="4 5">CDM_5</strain>
    </source>
</reference>
<evidence type="ECO:0000259" key="2">
    <source>
        <dbReference type="Pfam" id="PF23418"/>
    </source>
</evidence>
<organism evidence="4 5">
    <name type="scientific">Haloferax larsenii</name>
    <dbReference type="NCBI Taxonomy" id="302484"/>
    <lineage>
        <taxon>Archaea</taxon>
        <taxon>Methanobacteriati</taxon>
        <taxon>Methanobacteriota</taxon>
        <taxon>Stenosarchaea group</taxon>
        <taxon>Halobacteria</taxon>
        <taxon>Halobacteriales</taxon>
        <taxon>Haloferacaceae</taxon>
        <taxon>Haloferax</taxon>
    </lineage>
</organism>
<dbReference type="Pfam" id="PF23420">
    <property type="entry name" value="DUF7108_C"/>
    <property type="match status" value="1"/>
</dbReference>
<dbReference type="InterPro" id="IPR056494">
    <property type="entry name" value="DUF7108_C"/>
</dbReference>